<evidence type="ECO:0000256" key="2">
    <source>
        <dbReference type="ARBA" id="ARBA00010989"/>
    </source>
</evidence>
<dbReference type="GO" id="GO:0050660">
    <property type="term" value="F:flavin adenine dinucleotide binding"/>
    <property type="evidence" value="ECO:0007669"/>
    <property type="project" value="InterPro"/>
</dbReference>
<dbReference type="Gene3D" id="3.30.9.10">
    <property type="entry name" value="D-Amino Acid Oxidase, subunit A, domain 2"/>
    <property type="match status" value="1"/>
</dbReference>
<evidence type="ECO:0000256" key="5">
    <source>
        <dbReference type="ARBA" id="ARBA00023002"/>
    </source>
</evidence>
<feature type="region of interest" description="Disordered" evidence="6">
    <location>
        <begin position="404"/>
        <end position="426"/>
    </location>
</feature>
<evidence type="ECO:0000256" key="1">
    <source>
        <dbReference type="ARBA" id="ARBA00001974"/>
    </source>
</evidence>
<dbReference type="InterPro" id="IPR036188">
    <property type="entry name" value="FAD/NAD-bd_sf"/>
</dbReference>
<dbReference type="GO" id="GO:0050031">
    <property type="term" value="F:L-pipecolate oxidase activity"/>
    <property type="evidence" value="ECO:0007669"/>
    <property type="project" value="TreeGrafter"/>
</dbReference>
<dbReference type="SUPFAM" id="SSF54373">
    <property type="entry name" value="FAD-linked reductases, C-terminal domain"/>
    <property type="match status" value="1"/>
</dbReference>
<dbReference type="SUPFAM" id="SSF51905">
    <property type="entry name" value="FAD/NAD(P)-binding domain"/>
    <property type="match status" value="1"/>
</dbReference>
<dbReference type="Gene3D" id="3.50.50.60">
    <property type="entry name" value="FAD/NAD(P)-binding domain"/>
    <property type="match status" value="1"/>
</dbReference>
<evidence type="ECO:0000259" key="7">
    <source>
        <dbReference type="Pfam" id="PF01266"/>
    </source>
</evidence>
<gene>
    <name evidence="8" type="ORF">CC86DRAFT_333445</name>
</gene>
<dbReference type="OrthoDB" id="2219495at2759"/>
<keyword evidence="9" id="KW-1185">Reference proteome</keyword>
<dbReference type="EMBL" id="MU006241">
    <property type="protein sequence ID" value="KAF2820160.1"/>
    <property type="molecule type" value="Genomic_DNA"/>
</dbReference>
<dbReference type="Proteomes" id="UP000799424">
    <property type="component" value="Unassembled WGS sequence"/>
</dbReference>
<evidence type="ECO:0000256" key="3">
    <source>
        <dbReference type="ARBA" id="ARBA00022630"/>
    </source>
</evidence>
<evidence type="ECO:0000313" key="9">
    <source>
        <dbReference type="Proteomes" id="UP000799424"/>
    </source>
</evidence>
<dbReference type="InterPro" id="IPR006076">
    <property type="entry name" value="FAD-dep_OxRdtase"/>
</dbReference>
<evidence type="ECO:0000256" key="4">
    <source>
        <dbReference type="ARBA" id="ARBA00022827"/>
    </source>
</evidence>
<dbReference type="PANTHER" id="PTHR10961:SF45">
    <property type="entry name" value="FAD DEPENDENT OXIDOREDUCTASE DOMAIN-CONTAINING PROTEIN-RELATED"/>
    <property type="match status" value="1"/>
</dbReference>
<dbReference type="AlphaFoldDB" id="A0A6A6ZGK4"/>
<dbReference type="Pfam" id="PF01266">
    <property type="entry name" value="DAO"/>
    <property type="match status" value="1"/>
</dbReference>
<reference evidence="8" key="1">
    <citation type="journal article" date="2020" name="Stud. Mycol.">
        <title>101 Dothideomycetes genomes: a test case for predicting lifestyles and emergence of pathogens.</title>
        <authorList>
            <person name="Haridas S."/>
            <person name="Albert R."/>
            <person name="Binder M."/>
            <person name="Bloem J."/>
            <person name="Labutti K."/>
            <person name="Salamov A."/>
            <person name="Andreopoulos B."/>
            <person name="Baker S."/>
            <person name="Barry K."/>
            <person name="Bills G."/>
            <person name="Bluhm B."/>
            <person name="Cannon C."/>
            <person name="Castanera R."/>
            <person name="Culley D."/>
            <person name="Daum C."/>
            <person name="Ezra D."/>
            <person name="Gonzalez J."/>
            <person name="Henrissat B."/>
            <person name="Kuo A."/>
            <person name="Liang C."/>
            <person name="Lipzen A."/>
            <person name="Lutzoni F."/>
            <person name="Magnuson J."/>
            <person name="Mondo S."/>
            <person name="Nolan M."/>
            <person name="Ohm R."/>
            <person name="Pangilinan J."/>
            <person name="Park H.-J."/>
            <person name="Ramirez L."/>
            <person name="Alfaro M."/>
            <person name="Sun H."/>
            <person name="Tritt A."/>
            <person name="Yoshinaga Y."/>
            <person name="Zwiers L.-H."/>
            <person name="Turgeon B."/>
            <person name="Goodwin S."/>
            <person name="Spatafora J."/>
            <person name="Crous P."/>
            <person name="Grigoriev I."/>
        </authorList>
    </citation>
    <scope>NUCLEOTIDE SEQUENCE</scope>
    <source>
        <strain evidence="8">CBS 113818</strain>
    </source>
</reference>
<dbReference type="PANTHER" id="PTHR10961">
    <property type="entry name" value="PEROXISOMAL SARCOSINE OXIDASE"/>
    <property type="match status" value="1"/>
</dbReference>
<keyword evidence="4" id="KW-0274">FAD</keyword>
<evidence type="ECO:0000256" key="6">
    <source>
        <dbReference type="SAM" id="MobiDB-lite"/>
    </source>
</evidence>
<dbReference type="GO" id="GO:0004657">
    <property type="term" value="F:proline dehydrogenase activity"/>
    <property type="evidence" value="ECO:0007669"/>
    <property type="project" value="TreeGrafter"/>
</dbReference>
<protein>
    <submittedName>
        <fullName evidence="8">FAD-dependent oxidoreductase</fullName>
    </submittedName>
</protein>
<proteinExistence type="inferred from homology"/>
<name>A0A6A6ZGK4_9PLEO</name>
<comment type="cofactor">
    <cofactor evidence="1">
        <name>FAD</name>
        <dbReference type="ChEBI" id="CHEBI:57692"/>
    </cofactor>
</comment>
<sequence>MDKSSRIVIVGAGVFGLSTALELAQQGYTNIIILDRHVPPVPDGSSVDISRIIRFDYGDATYTKIAKEAYDTWSTSPLSRDVFFKSPFAFLANKDYGKQYINRCTARLDELGLPWEELADTEATKAAFPLLYSTLPKMKLSGYCNRNAGWADAQKAITVVRDQCTEHGVSFLSGSRGTVTGFASSKDGSIIAAKTVSGHDVSGDHFILAAGAWSSKLVSMHNSTIATGQVLGYIKLTPSEVSDLKDLPIYINFDSGWFCFPPHEETGLLKVAVHGWGYTRTDNKQGGLSAPPTAPRHCRANFVPEDGVARLRAGLKEILPALEDREFERTAICWYHDTPSGDFILDHHPEHPNLFLATGGSGHGFKFLPVLGKYTVRALMKSLPKELALKWRFRTEYKGVDDVFKGDGSRGGPERRELTVQEKARL</sequence>
<dbReference type="GO" id="GO:0008115">
    <property type="term" value="F:sarcosine oxidase activity"/>
    <property type="evidence" value="ECO:0007669"/>
    <property type="project" value="TreeGrafter"/>
</dbReference>
<keyword evidence="5" id="KW-0560">Oxidoreductase</keyword>
<organism evidence="8 9">
    <name type="scientific">Ophiobolus disseminans</name>
    <dbReference type="NCBI Taxonomy" id="1469910"/>
    <lineage>
        <taxon>Eukaryota</taxon>
        <taxon>Fungi</taxon>
        <taxon>Dikarya</taxon>
        <taxon>Ascomycota</taxon>
        <taxon>Pezizomycotina</taxon>
        <taxon>Dothideomycetes</taxon>
        <taxon>Pleosporomycetidae</taxon>
        <taxon>Pleosporales</taxon>
        <taxon>Pleosporineae</taxon>
        <taxon>Phaeosphaeriaceae</taxon>
        <taxon>Ophiobolus</taxon>
    </lineage>
</organism>
<dbReference type="InterPro" id="IPR045170">
    <property type="entry name" value="MTOX"/>
</dbReference>
<comment type="similarity">
    <text evidence="2">Belongs to the MSOX/MTOX family.</text>
</comment>
<feature type="domain" description="FAD dependent oxidoreductase" evidence="7">
    <location>
        <begin position="6"/>
        <end position="376"/>
    </location>
</feature>
<keyword evidence="3" id="KW-0285">Flavoprotein</keyword>
<evidence type="ECO:0000313" key="8">
    <source>
        <dbReference type="EMBL" id="KAF2820160.1"/>
    </source>
</evidence>
<accession>A0A6A6ZGK4</accession>